<keyword evidence="2" id="KW-0238">DNA-binding</keyword>
<reference evidence="6 7" key="1">
    <citation type="journal article" date="2011" name="BMC Genomics">
        <title>Genomic insights into an obligate epibiotic bacterial predator: Micavibrio aeruginosavorus ARL-13.</title>
        <authorList>
            <person name="Wang Z."/>
            <person name="Kadouri D."/>
            <person name="Wu M."/>
        </authorList>
    </citation>
    <scope>NUCLEOTIDE SEQUENCE [LARGE SCALE GENOMIC DNA]</scope>
    <source>
        <strain evidence="6 7">ARL-13</strain>
    </source>
</reference>
<keyword evidence="3" id="KW-0804">Transcription</keyword>
<evidence type="ECO:0000256" key="2">
    <source>
        <dbReference type="ARBA" id="ARBA00023125"/>
    </source>
</evidence>
<evidence type="ECO:0000259" key="5">
    <source>
        <dbReference type="PROSITE" id="PS51118"/>
    </source>
</evidence>
<dbReference type="HOGENOM" id="CLU_111585_5_2_5"/>
<sequence length="127" mass="14393">MAVGKKDTAPHVGKGHKMAEKKEKGVSCPVETTLAVMAGRWKILIIHQLVDGPKRFNQLQRELGAITHRTLTQQLREMEEDGLVIRTDYSEIPPRVDYTLSPRGMTLKPILIAMEEWAYQHGGYVKK</sequence>
<dbReference type="PROSITE" id="PS51118">
    <property type="entry name" value="HTH_HXLR"/>
    <property type="match status" value="1"/>
</dbReference>
<feature type="region of interest" description="Disordered" evidence="4">
    <location>
        <begin position="1"/>
        <end position="24"/>
    </location>
</feature>
<keyword evidence="1" id="KW-0805">Transcription regulation</keyword>
<organism evidence="6 7">
    <name type="scientific">Micavibrio aeruginosavorus (strain ARL-13)</name>
    <dbReference type="NCBI Taxonomy" id="856793"/>
    <lineage>
        <taxon>Bacteria</taxon>
        <taxon>Pseudomonadati</taxon>
        <taxon>Bdellovibrionota</taxon>
        <taxon>Bdellovibrionia</taxon>
        <taxon>Bdellovibrionales</taxon>
        <taxon>Pseudobdellovibrionaceae</taxon>
        <taxon>Micavibrio</taxon>
    </lineage>
</organism>
<gene>
    <name evidence="6" type="ordered locus">MICA_297</name>
</gene>
<evidence type="ECO:0000256" key="1">
    <source>
        <dbReference type="ARBA" id="ARBA00023015"/>
    </source>
</evidence>
<dbReference type="STRING" id="856793.MICA_297"/>
<dbReference type="CDD" id="cd00090">
    <property type="entry name" value="HTH_ARSR"/>
    <property type="match status" value="1"/>
</dbReference>
<dbReference type="GO" id="GO:0006355">
    <property type="term" value="P:regulation of DNA-templated transcription"/>
    <property type="evidence" value="ECO:0007669"/>
    <property type="project" value="UniProtKB-ARBA"/>
</dbReference>
<proteinExistence type="predicted"/>
<dbReference type="PANTHER" id="PTHR33204">
    <property type="entry name" value="TRANSCRIPTIONAL REGULATOR, MARR FAMILY"/>
    <property type="match status" value="1"/>
</dbReference>
<dbReference type="InterPro" id="IPR036388">
    <property type="entry name" value="WH-like_DNA-bd_sf"/>
</dbReference>
<name>G2KQA0_MICAA</name>
<dbReference type="AlphaFoldDB" id="G2KQA0"/>
<evidence type="ECO:0000256" key="3">
    <source>
        <dbReference type="ARBA" id="ARBA00023163"/>
    </source>
</evidence>
<dbReference type="PANTHER" id="PTHR33204:SF29">
    <property type="entry name" value="TRANSCRIPTIONAL REGULATOR"/>
    <property type="match status" value="1"/>
</dbReference>
<dbReference type="SUPFAM" id="SSF46785">
    <property type="entry name" value="Winged helix' DNA-binding domain"/>
    <property type="match status" value="1"/>
</dbReference>
<dbReference type="EMBL" id="CP002382">
    <property type="protein sequence ID" value="AEP08642.1"/>
    <property type="molecule type" value="Genomic_DNA"/>
</dbReference>
<keyword evidence="7" id="KW-1185">Reference proteome</keyword>
<protein>
    <submittedName>
        <fullName evidence="6">HxlR-like helix-turn-helix family protein</fullName>
    </submittedName>
</protein>
<accession>G2KQA0</accession>
<dbReference type="InterPro" id="IPR011991">
    <property type="entry name" value="ArsR-like_HTH"/>
</dbReference>
<dbReference type="Proteomes" id="UP000009286">
    <property type="component" value="Chromosome"/>
</dbReference>
<dbReference type="InterPro" id="IPR036390">
    <property type="entry name" value="WH_DNA-bd_sf"/>
</dbReference>
<dbReference type="Pfam" id="PF01638">
    <property type="entry name" value="HxlR"/>
    <property type="match status" value="1"/>
</dbReference>
<evidence type="ECO:0000313" key="7">
    <source>
        <dbReference type="Proteomes" id="UP000009286"/>
    </source>
</evidence>
<dbReference type="InterPro" id="IPR002577">
    <property type="entry name" value="HTH_HxlR"/>
</dbReference>
<dbReference type="GO" id="GO:0003677">
    <property type="term" value="F:DNA binding"/>
    <property type="evidence" value="ECO:0007669"/>
    <property type="project" value="UniProtKB-KW"/>
</dbReference>
<evidence type="ECO:0000256" key="4">
    <source>
        <dbReference type="SAM" id="MobiDB-lite"/>
    </source>
</evidence>
<feature type="domain" description="HTH hxlR-type" evidence="5">
    <location>
        <begin position="28"/>
        <end position="126"/>
    </location>
</feature>
<dbReference type="eggNOG" id="COG1733">
    <property type="taxonomic scope" value="Bacteria"/>
</dbReference>
<dbReference type="KEGG" id="mai:MICA_297"/>
<evidence type="ECO:0000313" key="6">
    <source>
        <dbReference type="EMBL" id="AEP08642.1"/>
    </source>
</evidence>
<dbReference type="Gene3D" id="1.10.10.10">
    <property type="entry name" value="Winged helix-like DNA-binding domain superfamily/Winged helix DNA-binding domain"/>
    <property type="match status" value="1"/>
</dbReference>